<proteinExistence type="predicted"/>
<evidence type="ECO:0000313" key="2">
    <source>
        <dbReference type="Proteomes" id="UP000663720"/>
    </source>
</evidence>
<sequence>MLHTKTNFYIIELLLLQEKKQGIGIGDTSNLNLTRKIHDEPG</sequence>
<organism evidence="1 2">
    <name type="scientific">Desulfonema limicola</name>
    <dbReference type="NCBI Taxonomy" id="45656"/>
    <lineage>
        <taxon>Bacteria</taxon>
        <taxon>Pseudomonadati</taxon>
        <taxon>Thermodesulfobacteriota</taxon>
        <taxon>Desulfobacteria</taxon>
        <taxon>Desulfobacterales</taxon>
        <taxon>Desulfococcaceae</taxon>
        <taxon>Desulfonema</taxon>
    </lineage>
</organism>
<name>A0A975BCS2_9BACT</name>
<evidence type="ECO:0000313" key="1">
    <source>
        <dbReference type="EMBL" id="QTA82893.1"/>
    </source>
</evidence>
<protein>
    <submittedName>
        <fullName evidence="1">Uncharacterized protein</fullName>
    </submittedName>
</protein>
<gene>
    <name evidence="1" type="ORF">dnl_52790</name>
</gene>
<dbReference type="EMBL" id="CP061799">
    <property type="protein sequence ID" value="QTA82893.1"/>
    <property type="molecule type" value="Genomic_DNA"/>
</dbReference>
<dbReference type="AlphaFoldDB" id="A0A975BCS2"/>
<reference evidence="1" key="1">
    <citation type="journal article" date="2021" name="Microb. Physiol.">
        <title>Proteogenomic Insights into the Physiology of Marine, Sulfate-Reducing, Filamentous Desulfonema limicola and Desulfonema magnum.</title>
        <authorList>
            <person name="Schnaars V."/>
            <person name="Wohlbrand L."/>
            <person name="Scheve S."/>
            <person name="Hinrichs C."/>
            <person name="Reinhardt R."/>
            <person name="Rabus R."/>
        </authorList>
    </citation>
    <scope>NUCLEOTIDE SEQUENCE</scope>
    <source>
        <strain evidence="1">5ac10</strain>
    </source>
</reference>
<keyword evidence="2" id="KW-1185">Reference proteome</keyword>
<accession>A0A975BCS2</accession>
<dbReference type="KEGG" id="dli:dnl_52790"/>
<dbReference type="Proteomes" id="UP000663720">
    <property type="component" value="Chromosome"/>
</dbReference>